<organism evidence="4 5">
    <name type="scientific">Mojavia pulchra JT2-VF2</name>
    <dbReference type="NCBI Taxonomy" id="287848"/>
    <lineage>
        <taxon>Bacteria</taxon>
        <taxon>Bacillati</taxon>
        <taxon>Cyanobacteriota</taxon>
        <taxon>Cyanophyceae</taxon>
        <taxon>Nostocales</taxon>
        <taxon>Nostocaceae</taxon>
    </lineage>
</organism>
<dbReference type="EMBL" id="JAHHHN010000004">
    <property type="protein sequence ID" value="MBW4561139.1"/>
    <property type="molecule type" value="Genomic_DNA"/>
</dbReference>
<feature type="region of interest" description="Disordered" evidence="2">
    <location>
        <begin position="53"/>
        <end position="93"/>
    </location>
</feature>
<evidence type="ECO:0000256" key="2">
    <source>
        <dbReference type="SAM" id="MobiDB-lite"/>
    </source>
</evidence>
<dbReference type="Pfam" id="PF13365">
    <property type="entry name" value="Trypsin_2"/>
    <property type="match status" value="1"/>
</dbReference>
<dbReference type="InterPro" id="IPR001314">
    <property type="entry name" value="Peptidase_S1A"/>
</dbReference>
<reference evidence="4" key="1">
    <citation type="submission" date="2021-05" db="EMBL/GenBank/DDBJ databases">
        <authorList>
            <person name="Pietrasiak N."/>
            <person name="Ward R."/>
            <person name="Stajich J.E."/>
            <person name="Kurbessoian T."/>
        </authorList>
    </citation>
    <scope>NUCLEOTIDE SEQUENCE</scope>
    <source>
        <strain evidence="4">JT2-VF2</strain>
    </source>
</reference>
<dbReference type="AlphaFoldDB" id="A0A951UF54"/>
<comment type="caution">
    <text evidence="4">The sequence shown here is derived from an EMBL/GenBank/DDBJ whole genome shotgun (WGS) entry which is preliminary data.</text>
</comment>
<gene>
    <name evidence="4" type="ORF">KME32_08245</name>
</gene>
<accession>A0A951UF54</accession>
<dbReference type="InterPro" id="IPR009003">
    <property type="entry name" value="Peptidase_S1_PA"/>
</dbReference>
<protein>
    <submittedName>
        <fullName evidence="4">Trypsin-like peptidase domain-containing protein</fullName>
    </submittedName>
</protein>
<evidence type="ECO:0000313" key="4">
    <source>
        <dbReference type="EMBL" id="MBW4561139.1"/>
    </source>
</evidence>
<evidence type="ECO:0000256" key="1">
    <source>
        <dbReference type="ARBA" id="ARBA00022729"/>
    </source>
</evidence>
<dbReference type="PANTHER" id="PTHR15462:SF8">
    <property type="entry name" value="SERINE PROTEASE"/>
    <property type="match status" value="1"/>
</dbReference>
<dbReference type="Proteomes" id="UP000715781">
    <property type="component" value="Unassembled WGS sequence"/>
</dbReference>
<dbReference type="InterPro" id="IPR043504">
    <property type="entry name" value="Peptidase_S1_PA_chymotrypsin"/>
</dbReference>
<dbReference type="Gene3D" id="2.40.10.10">
    <property type="entry name" value="Trypsin-like serine proteases"/>
    <property type="match status" value="2"/>
</dbReference>
<feature type="signal peptide" evidence="3">
    <location>
        <begin position="1"/>
        <end position="34"/>
    </location>
</feature>
<dbReference type="SUPFAM" id="SSF50494">
    <property type="entry name" value="Trypsin-like serine proteases"/>
    <property type="match status" value="1"/>
</dbReference>
<reference evidence="4" key="2">
    <citation type="journal article" date="2022" name="Microbiol. Resour. Announc.">
        <title>Metagenome Sequencing to Explore Phylogenomics of Terrestrial Cyanobacteria.</title>
        <authorList>
            <person name="Ward R.D."/>
            <person name="Stajich J.E."/>
            <person name="Johansen J.R."/>
            <person name="Huntemann M."/>
            <person name="Clum A."/>
            <person name="Foster B."/>
            <person name="Foster B."/>
            <person name="Roux S."/>
            <person name="Palaniappan K."/>
            <person name="Varghese N."/>
            <person name="Mukherjee S."/>
            <person name="Reddy T.B.K."/>
            <person name="Daum C."/>
            <person name="Copeland A."/>
            <person name="Chen I.A."/>
            <person name="Ivanova N.N."/>
            <person name="Kyrpides N.C."/>
            <person name="Shapiro N."/>
            <person name="Eloe-Fadrosh E.A."/>
            <person name="Pietrasiak N."/>
        </authorList>
    </citation>
    <scope>NUCLEOTIDE SEQUENCE</scope>
    <source>
        <strain evidence="4">JT2-VF2</strain>
    </source>
</reference>
<dbReference type="PANTHER" id="PTHR15462">
    <property type="entry name" value="SERINE PROTEASE"/>
    <property type="match status" value="1"/>
</dbReference>
<sequence>MTKKPIYKQPFALVFAGILGAVTLGSWLSVQAQAQTESQPSTPPKFTNFQKAGQVKLPGGGKPFKPEGLRQSEKPTGGRRGIPDGIDDRTPMLSRQYPWSTIGRVQGTTTDAKSYHCTGTLIADDIVLTNAHCVIDPETHQLSKKIQFLPNVINGVVSNERDVASAEQVIYGTDFTGDSTTDQINDWAIIKIDKPLGRKYGYLGWKSLPASAFTENQKKLFFVGYSGDYPDPKKKDYEFLDAGQGWTAGFQAGCSIVGEEQEVLLHDCDTAGGSSGGPLIGLIDGEPYIVALNNAEIKDKKSHQDIINLAVKIDFLDKLAGGN</sequence>
<dbReference type="InterPro" id="IPR050966">
    <property type="entry name" value="Glutamyl_endopeptidase"/>
</dbReference>
<feature type="chain" id="PRO_5037751460" evidence="3">
    <location>
        <begin position="35"/>
        <end position="323"/>
    </location>
</feature>
<evidence type="ECO:0000313" key="5">
    <source>
        <dbReference type="Proteomes" id="UP000715781"/>
    </source>
</evidence>
<feature type="compositionally biased region" description="Basic and acidic residues" evidence="2">
    <location>
        <begin position="64"/>
        <end position="73"/>
    </location>
</feature>
<dbReference type="PRINTS" id="PR00722">
    <property type="entry name" value="CHYMOTRYPSIN"/>
</dbReference>
<proteinExistence type="predicted"/>
<keyword evidence="1 3" id="KW-0732">Signal</keyword>
<evidence type="ECO:0000256" key="3">
    <source>
        <dbReference type="SAM" id="SignalP"/>
    </source>
</evidence>
<name>A0A951UF54_9NOST</name>